<proteinExistence type="predicted"/>
<accession>A0A855SBK8</accession>
<name>A0A855SBK8_PHOAN</name>
<dbReference type="EMBL" id="PYOY01000005">
    <property type="protein sequence ID" value="PSX07243.1"/>
    <property type="molecule type" value="Genomic_DNA"/>
</dbReference>
<evidence type="ECO:0000313" key="1">
    <source>
        <dbReference type="EMBL" id="PSX07243.1"/>
    </source>
</evidence>
<dbReference type="GeneID" id="61229633"/>
<protein>
    <submittedName>
        <fullName evidence="1">Uncharacterized protein</fullName>
    </submittedName>
</protein>
<gene>
    <name evidence="1" type="ORF">C0W41_11400</name>
</gene>
<dbReference type="Proteomes" id="UP000241440">
    <property type="component" value="Unassembled WGS sequence"/>
</dbReference>
<sequence length="191" mass="23267">MGFIQSLLDILNFFFKNKYESVQKSKQFEVYFYNELNDLKDIMKENVETLHETYFLSRKLELIETFIDDFKYIIPSHYQSGFERNFDKEHYIDLTRDQRRALRSIDIFLKDYNENVIKIRGRDIQDISSREIGRCLHDACGLYLLANNCYEQKERYRHVNKNPQEIRSDVFTALKLQQITKRNIFSYELRR</sequence>
<organism evidence="1 2">
    <name type="scientific">Photobacterium angustum</name>
    <dbReference type="NCBI Taxonomy" id="661"/>
    <lineage>
        <taxon>Bacteria</taxon>
        <taxon>Pseudomonadati</taxon>
        <taxon>Pseudomonadota</taxon>
        <taxon>Gammaproteobacteria</taxon>
        <taxon>Vibrionales</taxon>
        <taxon>Vibrionaceae</taxon>
        <taxon>Photobacterium</taxon>
    </lineage>
</organism>
<dbReference type="RefSeq" id="WP_045083401.1">
    <property type="nucleotide sequence ID" value="NZ_JZSX01000013.1"/>
</dbReference>
<dbReference type="AlphaFoldDB" id="A0A855SBK8"/>
<evidence type="ECO:0000313" key="2">
    <source>
        <dbReference type="Proteomes" id="UP000241440"/>
    </source>
</evidence>
<comment type="caution">
    <text evidence="1">The sequence shown here is derived from an EMBL/GenBank/DDBJ whole genome shotgun (WGS) entry which is preliminary data.</text>
</comment>
<reference evidence="1 2" key="1">
    <citation type="submission" date="2018-01" db="EMBL/GenBank/DDBJ databases">
        <title>Whole genome sequencing of Histamine producing bacteria.</title>
        <authorList>
            <person name="Butler K."/>
        </authorList>
    </citation>
    <scope>NUCLEOTIDE SEQUENCE [LARGE SCALE GENOMIC DNA]</scope>
    <source>
        <strain evidence="1 2">A2-1</strain>
    </source>
</reference>